<reference evidence="1 2" key="1">
    <citation type="journal article" date="2014" name="BMC Genomics">
        <title>Comparative genomics of the major fungal agents of human and animal Sporotrichosis: Sporothrix schenckii and Sporothrix brasiliensis.</title>
        <authorList>
            <person name="Teixeira M.M."/>
            <person name="de Almeida L.G."/>
            <person name="Kubitschek-Barreira P."/>
            <person name="Alves F.L."/>
            <person name="Kioshima E.S."/>
            <person name="Abadio A.K."/>
            <person name="Fernandes L."/>
            <person name="Derengowski L.S."/>
            <person name="Ferreira K.S."/>
            <person name="Souza R.C."/>
            <person name="Ruiz J.C."/>
            <person name="de Andrade N.C."/>
            <person name="Paes H.C."/>
            <person name="Nicola A.M."/>
            <person name="Albuquerque P."/>
            <person name="Gerber A.L."/>
            <person name="Martins V.P."/>
            <person name="Peconick L.D."/>
            <person name="Neto A.V."/>
            <person name="Chaucanez C.B."/>
            <person name="Silva P.A."/>
            <person name="Cunha O.L."/>
            <person name="de Oliveira F.F."/>
            <person name="dos Santos T.C."/>
            <person name="Barros A.L."/>
            <person name="Soares M.A."/>
            <person name="de Oliveira L.M."/>
            <person name="Marini M.M."/>
            <person name="Villalobos-Duno H."/>
            <person name="Cunha M.M."/>
            <person name="de Hoog S."/>
            <person name="da Silveira J.F."/>
            <person name="Henrissat B."/>
            <person name="Nino-Vega G.A."/>
            <person name="Cisalpino P.S."/>
            <person name="Mora-Montes H.M."/>
            <person name="Almeida S.R."/>
            <person name="Stajich J.E."/>
            <person name="Lopes-Bezerra L.M."/>
            <person name="Vasconcelos A.T."/>
            <person name="Felipe M.S."/>
        </authorList>
    </citation>
    <scope>NUCLEOTIDE SEQUENCE [LARGE SCALE GENOMIC DNA]</scope>
    <source>
        <strain evidence="1 2">5110</strain>
    </source>
</reference>
<evidence type="ECO:0000313" key="1">
    <source>
        <dbReference type="EMBL" id="KIH95123.1"/>
    </source>
</evidence>
<sequence>MVPNHTDLLENNIHVDPATGHITGICDWKDAEVSPFGTSLEGLESLLGERTTTGWRWVTDSRELRRAFWDAFAAIVGPGVDLERVGVARLVGIFVKYGFVWVDRENKRLLTESDNGSSFLDAITLGVEDIWVDPSSQT</sequence>
<dbReference type="GeneID" id="63676760"/>
<gene>
    <name evidence="1" type="ORF">SPBR_03548</name>
</gene>
<name>A0A0C2FVV7_9PEZI</name>
<evidence type="ECO:0008006" key="3">
    <source>
        <dbReference type="Google" id="ProtNLM"/>
    </source>
</evidence>
<keyword evidence="2" id="KW-1185">Reference proteome</keyword>
<proteinExistence type="predicted"/>
<dbReference type="RefSeq" id="XP_040623133.1">
    <property type="nucleotide sequence ID" value="XM_040761839.1"/>
</dbReference>
<organism evidence="1 2">
    <name type="scientific">Sporothrix brasiliensis 5110</name>
    <dbReference type="NCBI Taxonomy" id="1398154"/>
    <lineage>
        <taxon>Eukaryota</taxon>
        <taxon>Fungi</taxon>
        <taxon>Dikarya</taxon>
        <taxon>Ascomycota</taxon>
        <taxon>Pezizomycotina</taxon>
        <taxon>Sordariomycetes</taxon>
        <taxon>Sordariomycetidae</taxon>
        <taxon>Ophiostomatales</taxon>
        <taxon>Ophiostomataceae</taxon>
        <taxon>Sporothrix</taxon>
    </lineage>
</organism>
<comment type="caution">
    <text evidence="1">The sequence shown here is derived from an EMBL/GenBank/DDBJ whole genome shotgun (WGS) entry which is preliminary data.</text>
</comment>
<dbReference type="HOGENOM" id="CLU_1856588_0_0_1"/>
<dbReference type="AlphaFoldDB" id="A0A0C2FVV7"/>
<dbReference type="Proteomes" id="UP000031575">
    <property type="component" value="Unassembled WGS sequence"/>
</dbReference>
<dbReference type="EMBL" id="AWTV01000002">
    <property type="protein sequence ID" value="KIH95123.1"/>
    <property type="molecule type" value="Genomic_DNA"/>
</dbReference>
<protein>
    <recommendedName>
        <fullName evidence="3">Aminoglycoside phosphotransferase domain-containing protein</fullName>
    </recommendedName>
</protein>
<dbReference type="VEuPathDB" id="FungiDB:SPBR_03548"/>
<dbReference type="OrthoDB" id="5598852at2759"/>
<accession>A0A0C2FVV7</accession>
<evidence type="ECO:0000313" key="2">
    <source>
        <dbReference type="Proteomes" id="UP000031575"/>
    </source>
</evidence>